<dbReference type="Gene3D" id="2.80.10.50">
    <property type="match status" value="1"/>
</dbReference>
<dbReference type="RefSeq" id="XP_029226138.1">
    <property type="nucleotide sequence ID" value="XM_029373743.1"/>
</dbReference>
<keyword evidence="1" id="KW-1133">Transmembrane helix</keyword>
<keyword evidence="3" id="KW-1185">Reference proteome</keyword>
<dbReference type="GeneID" id="40320486"/>
<keyword evidence="1" id="KW-0812">Transmembrane</keyword>
<keyword evidence="2" id="KW-0808">Transferase</keyword>
<keyword evidence="1" id="KW-0472">Membrane</keyword>
<dbReference type="Proteomes" id="UP000284403">
    <property type="component" value="Unassembled WGS sequence"/>
</dbReference>
<dbReference type="GO" id="GO:0016740">
    <property type="term" value="F:transferase activity"/>
    <property type="evidence" value="ECO:0007669"/>
    <property type="project" value="UniProtKB-KW"/>
</dbReference>
<dbReference type="SUPFAM" id="SSF50405">
    <property type="entry name" value="Actin-crosslinking proteins"/>
    <property type="match status" value="1"/>
</dbReference>
<evidence type="ECO:0000313" key="2">
    <source>
        <dbReference type="EMBL" id="RNF10010.1"/>
    </source>
</evidence>
<comment type="caution">
    <text evidence="2">The sequence shown here is derived from an EMBL/GenBank/DDBJ whole genome shotgun (WGS) entry which is preliminary data.</text>
</comment>
<accession>A0A3R7NZ37</accession>
<organism evidence="2 3">
    <name type="scientific">Trypanosoma conorhini</name>
    <dbReference type="NCBI Taxonomy" id="83891"/>
    <lineage>
        <taxon>Eukaryota</taxon>
        <taxon>Discoba</taxon>
        <taxon>Euglenozoa</taxon>
        <taxon>Kinetoplastea</taxon>
        <taxon>Metakinetoplastina</taxon>
        <taxon>Trypanosomatida</taxon>
        <taxon>Trypanosomatidae</taxon>
        <taxon>Trypanosoma</taxon>
    </lineage>
</organism>
<name>A0A3R7NZ37_9TRYP</name>
<evidence type="ECO:0000313" key="3">
    <source>
        <dbReference type="Proteomes" id="UP000284403"/>
    </source>
</evidence>
<dbReference type="InterPro" id="IPR008999">
    <property type="entry name" value="Actin-crosslinking"/>
</dbReference>
<reference evidence="2 3" key="1">
    <citation type="journal article" date="2018" name="BMC Genomics">
        <title>Genomic comparison of Trypanosoma conorhini and Trypanosoma rangeli to Trypanosoma cruzi strains of high and low virulence.</title>
        <authorList>
            <person name="Bradwell K.R."/>
            <person name="Koparde V.N."/>
            <person name="Matveyev A.V."/>
            <person name="Serrano M.G."/>
            <person name="Alves J.M."/>
            <person name="Parikh H."/>
            <person name="Huang B."/>
            <person name="Lee V."/>
            <person name="Espinosa-Alvarez O."/>
            <person name="Ortiz P.A."/>
            <person name="Costa-Martins A.G."/>
            <person name="Teixeira M.M."/>
            <person name="Buck G.A."/>
        </authorList>
    </citation>
    <scope>NUCLEOTIDE SEQUENCE [LARGE SCALE GENOMIC DNA]</scope>
    <source>
        <strain evidence="2 3">025E</strain>
    </source>
</reference>
<gene>
    <name evidence="2" type="ORF">Tco025E_06875</name>
</gene>
<dbReference type="AlphaFoldDB" id="A0A3R7NZ37"/>
<sequence>MVLRRGRRGRSLLLLLAVLYALASVICGGFYVLIALHRGSREDSLGPLHLRAKDAFPANALPREDTSNWTRISSSSGVAGDAFYRLCSVTDGRWLGHSSEGVYGGVMDRTLGLLSGSARGTYAIQAWSSLFLSAHSDGSAGMDRPQARSAEMWSFKFVPGAATVALWSVSRRRFLRTAGDRLRCDAKEIEAATHWVLYAEPSKACPPPKAGADWSAVARVCWKFESPAPQKAMGPKTVLFGTLKPLKSLEPNKSDAYDPFIIANRTLFNWALIEGVQPVVFSDNALDHALIERVNQNLAARAIGQRIDLMKNFEIHEKFGLPTYRGLFLRVLSAYPEAQDVMYSNMDILYTRSVLETIRAVRRYGFSAREESKGAHRGWFAVGRRTNVEISLNWSLGTDWEEDVELVFRRTGTLFQSFSEDYFAMSRNMFDWETMPDFVVGGTGFDNWLTTQAVLRARAGRALTVEATLTLAAIHQNHGEDLKASHRHPKSRYNNALAQRTGGWARGRTTDAPLLTVRHFGGEVLLLNKSAVLLTG</sequence>
<dbReference type="EMBL" id="MKKU01000494">
    <property type="protein sequence ID" value="RNF10010.1"/>
    <property type="molecule type" value="Genomic_DNA"/>
</dbReference>
<feature type="transmembrane region" description="Helical" evidence="1">
    <location>
        <begin position="12"/>
        <end position="34"/>
    </location>
</feature>
<protein>
    <submittedName>
        <fullName evidence="2">Glycosyl transferase family 2</fullName>
    </submittedName>
</protein>
<dbReference type="OrthoDB" id="6046730at2759"/>
<proteinExistence type="predicted"/>
<evidence type="ECO:0000256" key="1">
    <source>
        <dbReference type="SAM" id="Phobius"/>
    </source>
</evidence>